<feature type="chain" id="PRO_5045180486" description="Ig-like domain-containing protein" evidence="2">
    <location>
        <begin position="34"/>
        <end position="396"/>
    </location>
</feature>
<dbReference type="RefSeq" id="WP_377286736.1">
    <property type="nucleotide sequence ID" value="NZ_JBHSBM010000012.1"/>
</dbReference>
<evidence type="ECO:0000313" key="3">
    <source>
        <dbReference type="EMBL" id="MFC4058438.1"/>
    </source>
</evidence>
<evidence type="ECO:0008006" key="5">
    <source>
        <dbReference type="Google" id="ProtNLM"/>
    </source>
</evidence>
<keyword evidence="2" id="KW-0732">Signal</keyword>
<evidence type="ECO:0000313" key="4">
    <source>
        <dbReference type="Proteomes" id="UP001595850"/>
    </source>
</evidence>
<feature type="region of interest" description="Disordered" evidence="1">
    <location>
        <begin position="365"/>
        <end position="396"/>
    </location>
</feature>
<sequence length="396" mass="41913">MKSGLASKLAAVGAGAAMLATMTAGLLATPAAAATGPDHKHKAKPAVFAGKPKVSLSDYDGECPVKVTFSGTIKVKATAGKTKVAYRWVRGNGSKSAVKTFTVGKGVKHVTVKETHKIGNDTKGWEALEVLSPRKAVSEKAHFKVSCDDDRKHVYKDAYTIHSTRRVQTKVWVDEGNCKALLVGRISTYGHRWVHYRWVVNGRVVDYGKVHVDGSTTVRHLIRTHDDLRGWAKLEVVGRYGSSDTAGFKIWCKDWHRPHKPGHPHKPDHQVKADVTHVGATQVARGCPNGVVKASGTIHSDGPGKVSYTWVVNGKVAGGGDVVFGHGGGSKSVHGEWSSYATKGGTVVLKIDGDSAADHYASVCSSVQDKTEDKAADKPAPASPEAPASSGAPAGA</sequence>
<name>A0ABV8I7L8_9ACTN</name>
<dbReference type="EMBL" id="JBHSBM010000012">
    <property type="protein sequence ID" value="MFC4058438.1"/>
    <property type="molecule type" value="Genomic_DNA"/>
</dbReference>
<reference evidence="4" key="1">
    <citation type="journal article" date="2019" name="Int. J. Syst. Evol. Microbiol.">
        <title>The Global Catalogue of Microorganisms (GCM) 10K type strain sequencing project: providing services to taxonomists for standard genome sequencing and annotation.</title>
        <authorList>
            <consortium name="The Broad Institute Genomics Platform"/>
            <consortium name="The Broad Institute Genome Sequencing Center for Infectious Disease"/>
            <person name="Wu L."/>
            <person name="Ma J."/>
        </authorList>
    </citation>
    <scope>NUCLEOTIDE SEQUENCE [LARGE SCALE GENOMIC DNA]</scope>
    <source>
        <strain evidence="4">TBRC 4489</strain>
    </source>
</reference>
<organism evidence="3 4">
    <name type="scientific">Planomonospora corallina</name>
    <dbReference type="NCBI Taxonomy" id="1806052"/>
    <lineage>
        <taxon>Bacteria</taxon>
        <taxon>Bacillati</taxon>
        <taxon>Actinomycetota</taxon>
        <taxon>Actinomycetes</taxon>
        <taxon>Streptosporangiales</taxon>
        <taxon>Streptosporangiaceae</taxon>
        <taxon>Planomonospora</taxon>
    </lineage>
</organism>
<proteinExistence type="predicted"/>
<evidence type="ECO:0000256" key="1">
    <source>
        <dbReference type="SAM" id="MobiDB-lite"/>
    </source>
</evidence>
<dbReference type="Proteomes" id="UP001595850">
    <property type="component" value="Unassembled WGS sequence"/>
</dbReference>
<keyword evidence="4" id="KW-1185">Reference proteome</keyword>
<feature type="signal peptide" evidence="2">
    <location>
        <begin position="1"/>
        <end position="33"/>
    </location>
</feature>
<evidence type="ECO:0000256" key="2">
    <source>
        <dbReference type="SAM" id="SignalP"/>
    </source>
</evidence>
<protein>
    <recommendedName>
        <fullName evidence="5">Ig-like domain-containing protein</fullName>
    </recommendedName>
</protein>
<feature type="compositionally biased region" description="Low complexity" evidence="1">
    <location>
        <begin position="378"/>
        <end position="396"/>
    </location>
</feature>
<accession>A0ABV8I7L8</accession>
<comment type="caution">
    <text evidence="3">The sequence shown here is derived from an EMBL/GenBank/DDBJ whole genome shotgun (WGS) entry which is preliminary data.</text>
</comment>
<gene>
    <name evidence="3" type="ORF">ACFOWE_09040</name>
</gene>